<evidence type="ECO:0000256" key="1">
    <source>
        <dbReference type="ARBA" id="ARBA00023015"/>
    </source>
</evidence>
<evidence type="ECO:0000259" key="5">
    <source>
        <dbReference type="PROSITE" id="PS51063"/>
    </source>
</evidence>
<accession>A0ABR7FZ73</accession>
<dbReference type="PROSITE" id="PS50042">
    <property type="entry name" value="CNMP_BINDING_3"/>
    <property type="match status" value="1"/>
</dbReference>
<dbReference type="InterPro" id="IPR000595">
    <property type="entry name" value="cNMP-bd_dom"/>
</dbReference>
<dbReference type="Pfam" id="PF00027">
    <property type="entry name" value="cNMP_binding"/>
    <property type="match status" value="1"/>
</dbReference>
<protein>
    <submittedName>
        <fullName evidence="6">Crp/Fnr family transcriptional regulator</fullName>
    </submittedName>
</protein>
<dbReference type="InterPro" id="IPR014710">
    <property type="entry name" value="RmlC-like_jellyroll"/>
</dbReference>
<reference evidence="6 7" key="1">
    <citation type="submission" date="2020-08" db="EMBL/GenBank/DDBJ databases">
        <title>Genome public.</title>
        <authorList>
            <person name="Liu C."/>
            <person name="Sun Q."/>
        </authorList>
    </citation>
    <scope>NUCLEOTIDE SEQUENCE [LARGE SCALE GENOMIC DNA]</scope>
    <source>
        <strain evidence="6 7">NSJ-43</strain>
    </source>
</reference>
<dbReference type="Pfam" id="PF13545">
    <property type="entry name" value="HTH_Crp_2"/>
    <property type="match status" value="1"/>
</dbReference>
<evidence type="ECO:0000256" key="3">
    <source>
        <dbReference type="ARBA" id="ARBA00023163"/>
    </source>
</evidence>
<dbReference type="PROSITE" id="PS51063">
    <property type="entry name" value="HTH_CRP_2"/>
    <property type="match status" value="1"/>
</dbReference>
<dbReference type="CDD" id="cd00038">
    <property type="entry name" value="CAP_ED"/>
    <property type="match status" value="1"/>
</dbReference>
<organism evidence="6 7">
    <name type="scientific">Lachnospira hominis</name>
    <name type="common">ex Liu et al. 2021</name>
    <dbReference type="NCBI Taxonomy" id="2763051"/>
    <lineage>
        <taxon>Bacteria</taxon>
        <taxon>Bacillati</taxon>
        <taxon>Bacillota</taxon>
        <taxon>Clostridia</taxon>
        <taxon>Lachnospirales</taxon>
        <taxon>Lachnospiraceae</taxon>
        <taxon>Lachnospira</taxon>
    </lineage>
</organism>
<dbReference type="InterPro" id="IPR012318">
    <property type="entry name" value="HTH_CRP"/>
</dbReference>
<keyword evidence="2" id="KW-0238">DNA-binding</keyword>
<keyword evidence="3" id="KW-0804">Transcription</keyword>
<sequence>MQIPSLPLFANINENEWNYLREHNMLKLSSYAKNDIIFHMDELIDEIGIVISGIVTIESIDLWGNKSILSNIACGHVFAETYCFCREPLQVEVISASNTEILFLNISRLFTQSDNNNIAKTLSQKITGNMLTISMHKNLILSNRIFCTSPKTVRSRLLIFLSNESRRAGSSDFTIHYDRQQLADYLNVDRTALSKELSKMRDDGLISFKKNQFSIKSPLHEQPLFH</sequence>
<dbReference type="RefSeq" id="WP_186836023.1">
    <property type="nucleotide sequence ID" value="NZ_JACOPD010000001.1"/>
</dbReference>
<dbReference type="SUPFAM" id="SSF51206">
    <property type="entry name" value="cAMP-binding domain-like"/>
    <property type="match status" value="1"/>
</dbReference>
<dbReference type="InterPro" id="IPR018490">
    <property type="entry name" value="cNMP-bd_dom_sf"/>
</dbReference>
<evidence type="ECO:0000313" key="6">
    <source>
        <dbReference type="EMBL" id="MBC5679786.1"/>
    </source>
</evidence>
<feature type="domain" description="Cyclic nucleotide-binding" evidence="4">
    <location>
        <begin position="8"/>
        <end position="105"/>
    </location>
</feature>
<dbReference type="Gene3D" id="2.60.120.10">
    <property type="entry name" value="Jelly Rolls"/>
    <property type="match status" value="1"/>
</dbReference>
<keyword evidence="7" id="KW-1185">Reference proteome</keyword>
<evidence type="ECO:0000256" key="2">
    <source>
        <dbReference type="ARBA" id="ARBA00023125"/>
    </source>
</evidence>
<comment type="caution">
    <text evidence="6">The sequence shown here is derived from an EMBL/GenBank/DDBJ whole genome shotgun (WGS) entry which is preliminary data.</text>
</comment>
<gene>
    <name evidence="6" type="ORF">H8S01_02250</name>
</gene>
<feature type="domain" description="HTH crp-type" evidence="5">
    <location>
        <begin position="151"/>
        <end position="219"/>
    </location>
</feature>
<keyword evidence="1" id="KW-0805">Transcription regulation</keyword>
<name>A0ABR7FZ73_9FIRM</name>
<dbReference type="EMBL" id="JACOPD010000001">
    <property type="protein sequence ID" value="MBC5679786.1"/>
    <property type="molecule type" value="Genomic_DNA"/>
</dbReference>
<dbReference type="InterPro" id="IPR036390">
    <property type="entry name" value="WH_DNA-bd_sf"/>
</dbReference>
<dbReference type="SUPFAM" id="SSF46785">
    <property type="entry name" value="Winged helix' DNA-binding domain"/>
    <property type="match status" value="1"/>
</dbReference>
<evidence type="ECO:0000259" key="4">
    <source>
        <dbReference type="PROSITE" id="PS50042"/>
    </source>
</evidence>
<proteinExistence type="predicted"/>
<dbReference type="Proteomes" id="UP000628463">
    <property type="component" value="Unassembled WGS sequence"/>
</dbReference>
<evidence type="ECO:0000313" key="7">
    <source>
        <dbReference type="Proteomes" id="UP000628463"/>
    </source>
</evidence>